<keyword evidence="2" id="KW-1185">Reference proteome</keyword>
<dbReference type="Proteomes" id="UP000830768">
    <property type="component" value="Chromosome 3"/>
</dbReference>
<dbReference type="EMBL" id="CP090032">
    <property type="protein sequence ID" value="UPK92639.1"/>
    <property type="molecule type" value="Genomic_DNA"/>
</dbReference>
<gene>
    <name evidence="1" type="ORF">LCI18_003574</name>
</gene>
<accession>A0ACD3YUJ9</accession>
<name>A0ACD3YUJ9_FUSSC</name>
<organism evidence="1 2">
    <name type="scientific">Fusarium solani subsp. cucurbitae</name>
    <name type="common">Neocosmosporum cucurbitae</name>
    <dbReference type="NCBI Taxonomy" id="2747967"/>
    <lineage>
        <taxon>Eukaryota</taxon>
        <taxon>Fungi</taxon>
        <taxon>Dikarya</taxon>
        <taxon>Ascomycota</taxon>
        <taxon>Pezizomycotina</taxon>
        <taxon>Sordariomycetes</taxon>
        <taxon>Hypocreomycetidae</taxon>
        <taxon>Hypocreales</taxon>
        <taxon>Nectriaceae</taxon>
        <taxon>Fusarium</taxon>
        <taxon>Fusarium solani species complex</taxon>
    </lineage>
</organism>
<evidence type="ECO:0000313" key="1">
    <source>
        <dbReference type="EMBL" id="UPK92639.1"/>
    </source>
</evidence>
<proteinExistence type="predicted"/>
<sequence length="508" mass="58238">MPYHARLAPGETRIAVVHSGKWIDPISCRLDHIRVEPTPERSYIALSYVWGSRTAVESIRLNGQDHNIGVNLACAIRHLRDEEQDVVIWINAVCINQGNLYERSTQVAMMRGIYSSAKRVVVYLGDGAYYRIPKDYTRKYPSVGVTFWNDARDDALLGRFAWFSFCTICLIRILSDLDRCRDVMESIAEGSDASKQDMFELLRSLINSRWWHRIWVVQEITVTPEVMIQYGNVKAPWQMFESAADACDRLGWGPDQDGAESFLGIKREYAKVLPRFSRQVLDIKRLRSRWRESKGADLLSLLQEFSGRLATDERDKVFALLGLARGNKMIQPNYSLDTAEVYRQTIIGLIRDGGSLAALAGDLRRKNSQNIPSWIPDWSAVFEEPDYRRMTLQKTYSACSQWRMKFVYSEHEYWEHVAQGMQDLLDALKFGEHKLPVEIRGALGKYRQFIHAMLDTGSGKDVSSIEAVEYCLNQDGFMAATVYPEIHPAPRLLAIHDYPGRESPKRSH</sequence>
<evidence type="ECO:0000313" key="2">
    <source>
        <dbReference type="Proteomes" id="UP000830768"/>
    </source>
</evidence>
<reference evidence="1" key="1">
    <citation type="submission" date="2021-11" db="EMBL/GenBank/DDBJ databases">
        <title>Fusarium solani-melongenae Genome sequencing and assembly.</title>
        <authorList>
            <person name="Xie S."/>
            <person name="Huang L."/>
            <person name="Zhang X."/>
        </authorList>
    </citation>
    <scope>NUCLEOTIDE SEQUENCE</scope>
    <source>
        <strain evidence="1">CRI 24-3</strain>
    </source>
</reference>
<protein>
    <submittedName>
        <fullName evidence="1">Uncharacterized protein</fullName>
    </submittedName>
</protein>